<evidence type="ECO:0000256" key="4">
    <source>
        <dbReference type="ARBA" id="ARBA00022741"/>
    </source>
</evidence>
<evidence type="ECO:0000259" key="9">
    <source>
        <dbReference type="PROSITE" id="PS50146"/>
    </source>
</evidence>
<dbReference type="PROSITE" id="PS50146">
    <property type="entry name" value="DAGK"/>
    <property type="match status" value="1"/>
</dbReference>
<keyword evidence="4" id="KW-0547">Nucleotide-binding</keyword>
<comment type="cofactor">
    <cofactor evidence="1">
        <name>Mg(2+)</name>
        <dbReference type="ChEBI" id="CHEBI:18420"/>
    </cofactor>
</comment>
<keyword evidence="5 10" id="KW-0418">Kinase</keyword>
<keyword evidence="6" id="KW-0067">ATP-binding</keyword>
<name>A0ABT1EE99_9FIRM</name>
<sequence>MYHFIVNPNARSGLGKDTWNTIERVLVDKNVDYQVYETKYQRHATAISRKITEQEGIHNIIVLGGDGTVNEVVNGIFDLERVILGYVPIGSSNDFARGLSLSQNPLEALAGILNPKECVPINVGIIGYGNQKRRRFCVSSGLGFDAAVCHQIVVSHLKTFFNKIKLGKLAYAGVALQQLIKAKPSSMSITVDGKTTKYEKVLFAAAMNLKYEGGGFMFAPKAVVNDSILNIVIAHNLPKLKILLLLPLAYRGLHTHFKGISILEGKNIIINSEVPLPIHTDGEPIFLHNKIHVTLEGKTLRVVKR</sequence>
<organism evidence="10 11">
    <name type="scientific">Aequitasia blattaphilus</name>
    <dbReference type="NCBI Taxonomy" id="2949332"/>
    <lineage>
        <taxon>Bacteria</taxon>
        <taxon>Bacillati</taxon>
        <taxon>Bacillota</taxon>
        <taxon>Clostridia</taxon>
        <taxon>Lachnospirales</taxon>
        <taxon>Lachnospiraceae</taxon>
        <taxon>Aequitasia</taxon>
    </lineage>
</organism>
<dbReference type="Proteomes" id="UP001523566">
    <property type="component" value="Unassembled WGS sequence"/>
</dbReference>
<dbReference type="Gene3D" id="3.40.50.10330">
    <property type="entry name" value="Probable inorganic polyphosphate/atp-NAD kinase, domain 1"/>
    <property type="match status" value="1"/>
</dbReference>
<dbReference type="InterPro" id="IPR005218">
    <property type="entry name" value="Diacylglycerol/lipid_kinase"/>
</dbReference>
<accession>A0ABT1EE99</accession>
<dbReference type="NCBIfam" id="TIGR00147">
    <property type="entry name" value="YegS/Rv2252/BmrU family lipid kinase"/>
    <property type="match status" value="1"/>
</dbReference>
<evidence type="ECO:0000256" key="6">
    <source>
        <dbReference type="ARBA" id="ARBA00022840"/>
    </source>
</evidence>
<evidence type="ECO:0000256" key="2">
    <source>
        <dbReference type="ARBA" id="ARBA00005983"/>
    </source>
</evidence>
<dbReference type="GO" id="GO:0016301">
    <property type="term" value="F:kinase activity"/>
    <property type="evidence" value="ECO:0007669"/>
    <property type="project" value="UniProtKB-KW"/>
</dbReference>
<dbReference type="PANTHER" id="PTHR12358:SF54">
    <property type="entry name" value="SPHINGOSINE KINASE RELATED PROTEIN"/>
    <property type="match status" value="1"/>
</dbReference>
<dbReference type="InterPro" id="IPR050187">
    <property type="entry name" value="Lipid_Phosphate_FormReg"/>
</dbReference>
<evidence type="ECO:0000313" key="10">
    <source>
        <dbReference type="EMBL" id="MCP1103262.1"/>
    </source>
</evidence>
<evidence type="ECO:0000256" key="1">
    <source>
        <dbReference type="ARBA" id="ARBA00001946"/>
    </source>
</evidence>
<dbReference type="SUPFAM" id="SSF111331">
    <property type="entry name" value="NAD kinase/diacylglycerol kinase-like"/>
    <property type="match status" value="1"/>
</dbReference>
<keyword evidence="3" id="KW-0808">Transferase</keyword>
<dbReference type="RefSeq" id="WP_262067035.1">
    <property type="nucleotide sequence ID" value="NZ_JAMXOD010000021.1"/>
</dbReference>
<dbReference type="Pfam" id="PF19279">
    <property type="entry name" value="YegS_C"/>
    <property type="match status" value="1"/>
</dbReference>
<evidence type="ECO:0000256" key="8">
    <source>
        <dbReference type="ARBA" id="ARBA00023264"/>
    </source>
</evidence>
<proteinExistence type="inferred from homology"/>
<evidence type="ECO:0000313" key="11">
    <source>
        <dbReference type="Proteomes" id="UP001523566"/>
    </source>
</evidence>
<comment type="similarity">
    <text evidence="2">Belongs to the diacylglycerol/lipid kinase family.</text>
</comment>
<keyword evidence="7" id="KW-0443">Lipid metabolism</keyword>
<dbReference type="InterPro" id="IPR016064">
    <property type="entry name" value="NAD/diacylglycerol_kinase_sf"/>
</dbReference>
<keyword evidence="7" id="KW-0444">Lipid biosynthesis</keyword>
<dbReference type="EMBL" id="JAMZFW010000021">
    <property type="protein sequence ID" value="MCP1103262.1"/>
    <property type="molecule type" value="Genomic_DNA"/>
</dbReference>
<keyword evidence="7" id="KW-0594">Phospholipid biosynthesis</keyword>
<dbReference type="Gene3D" id="2.60.200.40">
    <property type="match status" value="1"/>
</dbReference>
<keyword evidence="8" id="KW-1208">Phospholipid metabolism</keyword>
<reference evidence="10 11" key="1">
    <citation type="journal article" date="2022" name="Genome Biol. Evol.">
        <title>Host diet, physiology and behaviors set the stage for Lachnospiraceae cladogenesis.</title>
        <authorList>
            <person name="Vera-Ponce De Leon A."/>
            <person name="Schneider M."/>
            <person name="Jahnes B.C."/>
            <person name="Sadowski V."/>
            <person name="Camuy-Velez L.A."/>
            <person name="Duan J."/>
            <person name="Sabree Z.L."/>
        </authorList>
    </citation>
    <scope>NUCLEOTIDE SEQUENCE [LARGE SCALE GENOMIC DNA]</scope>
    <source>
        <strain evidence="10 11">PAL113</strain>
    </source>
</reference>
<dbReference type="Pfam" id="PF00781">
    <property type="entry name" value="DAGK_cat"/>
    <property type="match status" value="1"/>
</dbReference>
<dbReference type="SMART" id="SM00046">
    <property type="entry name" value="DAGKc"/>
    <property type="match status" value="1"/>
</dbReference>
<keyword evidence="11" id="KW-1185">Reference proteome</keyword>
<gene>
    <name evidence="10" type="ORF">NK125_12695</name>
</gene>
<protein>
    <submittedName>
        <fullName evidence="10">Diacylglycerol kinase family lipid kinase</fullName>
    </submittedName>
</protein>
<dbReference type="PANTHER" id="PTHR12358">
    <property type="entry name" value="SPHINGOSINE KINASE"/>
    <property type="match status" value="1"/>
</dbReference>
<evidence type="ECO:0000256" key="5">
    <source>
        <dbReference type="ARBA" id="ARBA00022777"/>
    </source>
</evidence>
<evidence type="ECO:0000256" key="3">
    <source>
        <dbReference type="ARBA" id="ARBA00022679"/>
    </source>
</evidence>
<evidence type="ECO:0000256" key="7">
    <source>
        <dbReference type="ARBA" id="ARBA00023209"/>
    </source>
</evidence>
<dbReference type="InterPro" id="IPR017438">
    <property type="entry name" value="ATP-NAD_kinase_N"/>
</dbReference>
<comment type="caution">
    <text evidence="10">The sequence shown here is derived from an EMBL/GenBank/DDBJ whole genome shotgun (WGS) entry which is preliminary data.</text>
</comment>
<feature type="domain" description="DAGKc" evidence="9">
    <location>
        <begin position="1"/>
        <end position="130"/>
    </location>
</feature>
<dbReference type="InterPro" id="IPR045540">
    <property type="entry name" value="YegS/DAGK_C"/>
</dbReference>
<dbReference type="InterPro" id="IPR001206">
    <property type="entry name" value="Diacylglycerol_kinase_cat_dom"/>
</dbReference>